<organism evidence="7 8">
    <name type="scientific">Candidatus Cryptobacteroides merdigallinarum</name>
    <dbReference type="NCBI Taxonomy" id="2840770"/>
    <lineage>
        <taxon>Bacteria</taxon>
        <taxon>Pseudomonadati</taxon>
        <taxon>Bacteroidota</taxon>
        <taxon>Bacteroidia</taxon>
        <taxon>Bacteroidales</taxon>
        <taxon>Candidatus Cryptobacteroides</taxon>
    </lineage>
</organism>
<reference evidence="7" key="2">
    <citation type="journal article" date="2021" name="PeerJ">
        <title>Extensive microbial diversity within the chicken gut microbiome revealed by metagenomics and culture.</title>
        <authorList>
            <person name="Gilroy R."/>
            <person name="Ravi A."/>
            <person name="Getino M."/>
            <person name="Pursley I."/>
            <person name="Horton D.L."/>
            <person name="Alikhan N.F."/>
            <person name="Baker D."/>
            <person name="Gharbi K."/>
            <person name="Hall N."/>
            <person name="Watson M."/>
            <person name="Adriaenssens E.M."/>
            <person name="Foster-Nyarko E."/>
            <person name="Jarju S."/>
            <person name="Secka A."/>
            <person name="Antonio M."/>
            <person name="Oren A."/>
            <person name="Chaudhuri R.R."/>
            <person name="La Ragione R."/>
            <person name="Hildebrand F."/>
            <person name="Pallen M.J."/>
        </authorList>
    </citation>
    <scope>NUCLEOTIDE SEQUENCE</scope>
    <source>
        <strain evidence="7">20514</strain>
    </source>
</reference>
<dbReference type="Proteomes" id="UP000810252">
    <property type="component" value="Unassembled WGS sequence"/>
</dbReference>
<dbReference type="PROSITE" id="PS01182">
    <property type="entry name" value="GLYCOSYL_HYDROL_F35"/>
    <property type="match status" value="1"/>
</dbReference>
<comment type="similarity">
    <text evidence="1 5">Belongs to the glycosyl hydrolase 35 family.</text>
</comment>
<name>A0A9D9HBD3_9BACT</name>
<dbReference type="Gene3D" id="2.60.120.260">
    <property type="entry name" value="Galactose-binding domain-like"/>
    <property type="match status" value="4"/>
</dbReference>
<evidence type="ECO:0000313" key="8">
    <source>
        <dbReference type="Proteomes" id="UP000810252"/>
    </source>
</evidence>
<dbReference type="InterPro" id="IPR017853">
    <property type="entry name" value="GH"/>
</dbReference>
<dbReference type="Pfam" id="PF21467">
    <property type="entry name" value="BetaGal_gal-bd"/>
    <property type="match status" value="1"/>
</dbReference>
<accession>A0A9D9HBD3</accession>
<dbReference type="InterPro" id="IPR001944">
    <property type="entry name" value="Glycoside_Hdrlase_35"/>
</dbReference>
<protein>
    <recommendedName>
        <fullName evidence="4">Beta-galactosidase</fullName>
        <ecNumber evidence="4">3.2.1.23</ecNumber>
    </recommendedName>
</protein>
<dbReference type="InterPro" id="IPR031330">
    <property type="entry name" value="Gly_Hdrlase_35_cat"/>
</dbReference>
<evidence type="ECO:0000256" key="4">
    <source>
        <dbReference type="RuleBase" id="RU000675"/>
    </source>
</evidence>
<feature type="non-terminal residue" evidence="7">
    <location>
        <position position="1"/>
    </location>
</feature>
<evidence type="ECO:0000256" key="1">
    <source>
        <dbReference type="ARBA" id="ARBA00009809"/>
    </source>
</evidence>
<dbReference type="InterPro" id="IPR000421">
    <property type="entry name" value="FA58C"/>
</dbReference>
<dbReference type="PRINTS" id="PR00742">
    <property type="entry name" value="GLHYDRLASE35"/>
</dbReference>
<gene>
    <name evidence="7" type="ORF">IAC29_01120</name>
</gene>
<evidence type="ECO:0000256" key="5">
    <source>
        <dbReference type="RuleBase" id="RU003679"/>
    </source>
</evidence>
<evidence type="ECO:0000256" key="2">
    <source>
        <dbReference type="ARBA" id="ARBA00022801"/>
    </source>
</evidence>
<dbReference type="EMBL" id="JADIMQ010000016">
    <property type="protein sequence ID" value="MBO8447855.1"/>
    <property type="molecule type" value="Genomic_DNA"/>
</dbReference>
<dbReference type="PANTHER" id="PTHR23421">
    <property type="entry name" value="BETA-GALACTOSIDASE RELATED"/>
    <property type="match status" value="1"/>
</dbReference>
<feature type="domain" description="F5/8 type C" evidence="6">
    <location>
        <begin position="608"/>
        <end position="718"/>
    </location>
</feature>
<dbReference type="PROSITE" id="PS50022">
    <property type="entry name" value="FA58C_3"/>
    <property type="match status" value="1"/>
</dbReference>
<sequence>LYTFWNAHEPSPGEYDFTGQNDIAEFCRLCQENGMYVILRPGPYVCAEWEMGGLPWWLLRKKDIRLRESDPYFLERVAIFEKALAEQVGHLTIADGGPIIMIQVENEYGAYGEDKEYVSGIRDIIRANFGNDVLLFQCDWASNFTKNGLEDLVWTMNFGAGADIDRQFAKLKELRPDSPLMCSEYWSGWFDKWGANHETRSAEKMVSGIEEMLSKNISFSLYMTHGGTNWGHWAGANSPGFAPDVTSYDYDAPISESGNTTPKYWALREVLAGYSEDGTLPEPPAGIGTVSIPAFTFTEVAPLFDNLPEAKTDAGIRTMEEYGQGFGSILYRTTLPEVKAGDVLTVNEAHDYAQVFIDGKYIGKLDRRLHEKSLVLPACPEGARLDILVEAMGRINFGRAIKDFKGITENVELSTDSGGHTFVCDLKNWEVFNLEDTYGFYQGMAFRPLRLLTDEAGQRIPGCYRGHFKVKKPGDTFLDFSTWGKGLVYVNGHALGRIWSIGPQQTLYVPGCWLKKGENEILVFDIVGPREAVSQGLEEPVLDRVNLQDSPSQSGAGKVDLAGAEPVFSGSLGRENGWQEVKFGQPVRARYVCIEALNSHDGKDLASVAEVYLLDENGGRLSREAWTVEYADSEDIADSNNSAEKIYDLQESTSWNTRPGDPYPHIVVIDLGSVHTLTGLQCLPRMEKGIPGCIRDFRVYAGQDNFTPPSPSKPTSPR</sequence>
<evidence type="ECO:0000313" key="7">
    <source>
        <dbReference type="EMBL" id="MBO8447855.1"/>
    </source>
</evidence>
<dbReference type="InterPro" id="IPR048912">
    <property type="entry name" value="BetaGal1-like_ABD1"/>
</dbReference>
<keyword evidence="2 4" id="KW-0378">Hydrolase</keyword>
<keyword evidence="3 4" id="KW-0326">Glycosidase</keyword>
<comment type="caution">
    <text evidence="7">The sequence shown here is derived from an EMBL/GenBank/DDBJ whole genome shotgun (WGS) entry which is preliminary data.</text>
</comment>
<proteinExistence type="inferred from homology"/>
<dbReference type="SUPFAM" id="SSF49785">
    <property type="entry name" value="Galactose-binding domain-like"/>
    <property type="match status" value="2"/>
</dbReference>
<dbReference type="GO" id="GO:0004565">
    <property type="term" value="F:beta-galactosidase activity"/>
    <property type="evidence" value="ECO:0007669"/>
    <property type="project" value="UniProtKB-EC"/>
</dbReference>
<dbReference type="InterPro" id="IPR008979">
    <property type="entry name" value="Galactose-bd-like_sf"/>
</dbReference>
<dbReference type="Gene3D" id="3.20.20.80">
    <property type="entry name" value="Glycosidases"/>
    <property type="match status" value="1"/>
</dbReference>
<dbReference type="InterPro" id="IPR019801">
    <property type="entry name" value="Glyco_hydro_35_CS"/>
</dbReference>
<comment type="catalytic activity">
    <reaction evidence="4">
        <text>Hydrolysis of terminal non-reducing beta-D-galactose residues in beta-D-galactosides.</text>
        <dbReference type="EC" id="3.2.1.23"/>
    </reaction>
</comment>
<dbReference type="GO" id="GO:0005975">
    <property type="term" value="P:carbohydrate metabolic process"/>
    <property type="evidence" value="ECO:0007669"/>
    <property type="project" value="InterPro"/>
</dbReference>
<reference evidence="7" key="1">
    <citation type="submission" date="2020-10" db="EMBL/GenBank/DDBJ databases">
        <authorList>
            <person name="Gilroy R."/>
        </authorList>
    </citation>
    <scope>NUCLEOTIDE SEQUENCE</scope>
    <source>
        <strain evidence="7">20514</strain>
    </source>
</reference>
<dbReference type="InterPro" id="IPR048913">
    <property type="entry name" value="BetaGal_gal-bd"/>
</dbReference>
<dbReference type="Pfam" id="PF21317">
    <property type="entry name" value="BetaGal_ABD_1"/>
    <property type="match status" value="1"/>
</dbReference>
<evidence type="ECO:0000259" key="6">
    <source>
        <dbReference type="PROSITE" id="PS50022"/>
    </source>
</evidence>
<evidence type="ECO:0000256" key="3">
    <source>
        <dbReference type="ARBA" id="ARBA00023295"/>
    </source>
</evidence>
<dbReference type="SUPFAM" id="SSF51445">
    <property type="entry name" value="(Trans)glycosidases"/>
    <property type="match status" value="1"/>
</dbReference>
<dbReference type="AlphaFoldDB" id="A0A9D9HBD3"/>
<dbReference type="EC" id="3.2.1.23" evidence="4"/>
<dbReference type="Pfam" id="PF01301">
    <property type="entry name" value="Glyco_hydro_35"/>
    <property type="match status" value="1"/>
</dbReference>